<accession>A0ACC0KX76</accession>
<comment type="caution">
    <text evidence="1">The sequence shown here is derived from an EMBL/GenBank/DDBJ whole genome shotgun (WGS) entry which is preliminary data.</text>
</comment>
<name>A0ACC0KX76_CHOFU</name>
<dbReference type="Proteomes" id="UP001064048">
    <property type="component" value="Chromosome 15"/>
</dbReference>
<protein>
    <submittedName>
        <fullName evidence="1">Uncharacterized protein</fullName>
    </submittedName>
</protein>
<evidence type="ECO:0000313" key="1">
    <source>
        <dbReference type="EMBL" id="KAI8440885.1"/>
    </source>
</evidence>
<keyword evidence="2" id="KW-1185">Reference proteome</keyword>
<reference evidence="1 2" key="1">
    <citation type="journal article" date="2022" name="Genome Biol. Evol.">
        <title>The Spruce Budworm Genome: Reconstructing the Evolutionary History of Antifreeze Proteins.</title>
        <authorList>
            <person name="Beliveau C."/>
            <person name="Gagne P."/>
            <person name="Picq S."/>
            <person name="Vernygora O."/>
            <person name="Keeling C.I."/>
            <person name="Pinkney K."/>
            <person name="Doucet D."/>
            <person name="Wen F."/>
            <person name="Johnston J.S."/>
            <person name="Maaroufi H."/>
            <person name="Boyle B."/>
            <person name="Laroche J."/>
            <person name="Dewar K."/>
            <person name="Juretic N."/>
            <person name="Blackburn G."/>
            <person name="Nisole A."/>
            <person name="Brunet B."/>
            <person name="Brandao M."/>
            <person name="Lumley L."/>
            <person name="Duan J."/>
            <person name="Quan G."/>
            <person name="Lucarotti C.J."/>
            <person name="Roe A.D."/>
            <person name="Sperling F.A.H."/>
            <person name="Levesque R.C."/>
            <person name="Cusson M."/>
        </authorList>
    </citation>
    <scope>NUCLEOTIDE SEQUENCE [LARGE SCALE GENOMIC DNA]</scope>
    <source>
        <strain evidence="1">Glfc:IPQL:Cfum</strain>
    </source>
</reference>
<dbReference type="EMBL" id="CM046115">
    <property type="protein sequence ID" value="KAI8440885.1"/>
    <property type="molecule type" value="Genomic_DNA"/>
</dbReference>
<sequence length="405" mass="47718">MARMIKYWKYLMHVFCLLMIRHSINECTIGTIILHKFERFLPDMKHILVWTDIHGISEEGQNHFITKNCEKINCYFTKNKSLFGDVRYFDAIVFNLQDLNTAYLPRVRGVNQKYIFVANDSADNYPVCDPVYDDFFNWTWTYRVDSTISYRFISVYNLHNEELGSHFRWNDKMEPTKRHFQALLASKSKAVAVFLDVCKSRSNREGFIKEMQKEMSKYNHTIDIFGKCGSKTCKRKTSATCSWRLNKQYFFFLAMEDSISSDYVTGAVLPAFENNVVPVVYGGADYSKFLPPNSYLDARKLGIPKLVKTMVDSINKRELYHEFFRWRNHYVVRESPVLDACVLCDRLNQKSWLLGQHAYHNFRKWWLPEYQDKCSARTLMDTGFLFGMVAGYQKKIQCFAPRIGI</sequence>
<proteinExistence type="predicted"/>
<organism evidence="1 2">
    <name type="scientific">Choristoneura fumiferana</name>
    <name type="common">Spruce budworm moth</name>
    <name type="synonym">Archips fumiferana</name>
    <dbReference type="NCBI Taxonomy" id="7141"/>
    <lineage>
        <taxon>Eukaryota</taxon>
        <taxon>Metazoa</taxon>
        <taxon>Ecdysozoa</taxon>
        <taxon>Arthropoda</taxon>
        <taxon>Hexapoda</taxon>
        <taxon>Insecta</taxon>
        <taxon>Pterygota</taxon>
        <taxon>Neoptera</taxon>
        <taxon>Endopterygota</taxon>
        <taxon>Lepidoptera</taxon>
        <taxon>Glossata</taxon>
        <taxon>Ditrysia</taxon>
        <taxon>Tortricoidea</taxon>
        <taxon>Tortricidae</taxon>
        <taxon>Tortricinae</taxon>
        <taxon>Choristoneura</taxon>
    </lineage>
</organism>
<gene>
    <name evidence="1" type="ORF">MSG28_009185</name>
</gene>
<evidence type="ECO:0000313" key="2">
    <source>
        <dbReference type="Proteomes" id="UP001064048"/>
    </source>
</evidence>